<proteinExistence type="predicted"/>
<name>A0A6L9GCK7_9MICC</name>
<dbReference type="Pfam" id="PF13683">
    <property type="entry name" value="rve_3"/>
    <property type="match status" value="1"/>
</dbReference>
<evidence type="ECO:0000259" key="2">
    <source>
        <dbReference type="PROSITE" id="PS50994"/>
    </source>
</evidence>
<dbReference type="RefSeq" id="WP_161449557.1">
    <property type="nucleotide sequence ID" value="NZ_WYDN01000012.1"/>
</dbReference>
<dbReference type="InterPro" id="IPR001584">
    <property type="entry name" value="Integrase_cat-core"/>
</dbReference>
<dbReference type="PANTHER" id="PTHR35004">
    <property type="entry name" value="TRANSPOSASE RV3428C-RELATED"/>
    <property type="match status" value="1"/>
</dbReference>
<protein>
    <submittedName>
        <fullName evidence="3">DDE-type integrase/transposase/recombinase</fullName>
    </submittedName>
</protein>
<dbReference type="GO" id="GO:0015074">
    <property type="term" value="P:DNA integration"/>
    <property type="evidence" value="ECO:0007669"/>
    <property type="project" value="InterPro"/>
</dbReference>
<sequence length="450" mass="49486">MKNDPVDPTIRLAIARWPDDAARGSVTAFCTEHDISRKTFYHILKRARTEGQAAALEPRSRRPKSSPNTTSETLKDQAVAMRKTLEDSGWDHGPISVHDKMLKLGMYAPSVAVLARIFRERGLITPAPQKRPRSSFRSFRYLMPNACWQLDATEYVLEGGRKCVIFQLIDDHSRLAVASLVAKTENGADAVKVFRAGVAARGMPQRLLSDNGDALNPIRRGMTSELVAYANSLGVATITGKPFKPTTQGKNERFHSTLFTWLKKQPFAKNLAELQAQIDVFDQAYNTQRGHQSLEDRCTPQEAWDATAVAEPLAPGEWVKLSTTPAPTSAAAAFAALPEGAGPAAGKDAAASQEPVKLSATLRAERMEPAGSQLMRVNKNRCLRVAGVQLYLGKLLRSTKVEVLWNQAELMVVSMDGELIAKYGFPFPEGVTYLSLQHAKAKFQNMPDVE</sequence>
<dbReference type="InterPro" id="IPR012337">
    <property type="entry name" value="RNaseH-like_sf"/>
</dbReference>
<evidence type="ECO:0000256" key="1">
    <source>
        <dbReference type="SAM" id="MobiDB-lite"/>
    </source>
</evidence>
<dbReference type="PROSITE" id="PS50994">
    <property type="entry name" value="INTEGRASE"/>
    <property type="match status" value="1"/>
</dbReference>
<dbReference type="Pfam" id="PF13518">
    <property type="entry name" value="HTH_28"/>
    <property type="match status" value="1"/>
</dbReference>
<comment type="caution">
    <text evidence="3">The sequence shown here is derived from an EMBL/GenBank/DDBJ whole genome shotgun (WGS) entry which is preliminary data.</text>
</comment>
<dbReference type="AlphaFoldDB" id="A0A6L9GCK7"/>
<dbReference type="InterPro" id="IPR036397">
    <property type="entry name" value="RNaseH_sf"/>
</dbReference>
<evidence type="ECO:0000313" key="3">
    <source>
        <dbReference type="EMBL" id="NAZ17006.1"/>
    </source>
</evidence>
<dbReference type="Proteomes" id="UP000477543">
    <property type="component" value="Unassembled WGS sequence"/>
</dbReference>
<organism evidence="3 4">
    <name type="scientific">Glutamicibacter soli</name>
    <dbReference type="NCBI Taxonomy" id="453836"/>
    <lineage>
        <taxon>Bacteria</taxon>
        <taxon>Bacillati</taxon>
        <taxon>Actinomycetota</taxon>
        <taxon>Actinomycetes</taxon>
        <taxon>Micrococcales</taxon>
        <taxon>Micrococcaceae</taxon>
        <taxon>Glutamicibacter</taxon>
    </lineage>
</organism>
<feature type="domain" description="Integrase catalytic" evidence="2">
    <location>
        <begin position="140"/>
        <end position="308"/>
    </location>
</feature>
<gene>
    <name evidence="3" type="ORF">GT020_13170</name>
</gene>
<dbReference type="InterPro" id="IPR009057">
    <property type="entry name" value="Homeodomain-like_sf"/>
</dbReference>
<dbReference type="Gene3D" id="3.30.420.10">
    <property type="entry name" value="Ribonuclease H-like superfamily/Ribonuclease H"/>
    <property type="match status" value="1"/>
</dbReference>
<dbReference type="SUPFAM" id="SSF53098">
    <property type="entry name" value="Ribonuclease H-like"/>
    <property type="match status" value="1"/>
</dbReference>
<dbReference type="InterPro" id="IPR055247">
    <property type="entry name" value="InsJ-like_HTH"/>
</dbReference>
<dbReference type="EMBL" id="WYDN01000012">
    <property type="protein sequence ID" value="NAZ17006.1"/>
    <property type="molecule type" value="Genomic_DNA"/>
</dbReference>
<reference evidence="3 4" key="1">
    <citation type="submission" date="2020-01" db="EMBL/GenBank/DDBJ databases">
        <title>Glutamicibacter soli M275.</title>
        <authorList>
            <person name="Meng X."/>
        </authorList>
    </citation>
    <scope>NUCLEOTIDE SEQUENCE [LARGE SCALE GENOMIC DNA]</scope>
    <source>
        <strain evidence="3 4">M275</strain>
    </source>
</reference>
<dbReference type="GO" id="GO:0003676">
    <property type="term" value="F:nucleic acid binding"/>
    <property type="evidence" value="ECO:0007669"/>
    <property type="project" value="InterPro"/>
</dbReference>
<accession>A0A6L9GCK7</accession>
<dbReference type="PANTHER" id="PTHR35004:SF7">
    <property type="entry name" value="INTEGRASE PROTEIN"/>
    <property type="match status" value="1"/>
</dbReference>
<evidence type="ECO:0000313" key="4">
    <source>
        <dbReference type="Proteomes" id="UP000477543"/>
    </source>
</evidence>
<feature type="region of interest" description="Disordered" evidence="1">
    <location>
        <begin position="51"/>
        <end position="74"/>
    </location>
</feature>
<dbReference type="SUPFAM" id="SSF46689">
    <property type="entry name" value="Homeodomain-like"/>
    <property type="match status" value="1"/>
</dbReference>